<name>A0AAV7EI06_ARIFI</name>
<dbReference type="FunFam" id="1.25.40.10:FF:000366">
    <property type="entry name" value="Pentatricopeptide (PPR) repeat-containing protein"/>
    <property type="match status" value="1"/>
</dbReference>
<dbReference type="Gene3D" id="1.25.40.10">
    <property type="entry name" value="Tetratricopeptide repeat domain"/>
    <property type="match status" value="1"/>
</dbReference>
<evidence type="ECO:0000313" key="3">
    <source>
        <dbReference type="EMBL" id="KAG9448462.1"/>
    </source>
</evidence>
<dbReference type="InterPro" id="IPR046848">
    <property type="entry name" value="E_motif"/>
</dbReference>
<dbReference type="GO" id="GO:0003723">
    <property type="term" value="F:RNA binding"/>
    <property type="evidence" value="ECO:0007669"/>
    <property type="project" value="InterPro"/>
</dbReference>
<dbReference type="InterPro" id="IPR011990">
    <property type="entry name" value="TPR-like_helical_dom_sf"/>
</dbReference>
<organism evidence="3 4">
    <name type="scientific">Aristolochia fimbriata</name>
    <name type="common">White veined hardy Dutchman's pipe vine</name>
    <dbReference type="NCBI Taxonomy" id="158543"/>
    <lineage>
        <taxon>Eukaryota</taxon>
        <taxon>Viridiplantae</taxon>
        <taxon>Streptophyta</taxon>
        <taxon>Embryophyta</taxon>
        <taxon>Tracheophyta</taxon>
        <taxon>Spermatophyta</taxon>
        <taxon>Magnoliopsida</taxon>
        <taxon>Magnoliidae</taxon>
        <taxon>Piperales</taxon>
        <taxon>Aristolochiaceae</taxon>
        <taxon>Aristolochia</taxon>
    </lineage>
</organism>
<dbReference type="InterPro" id="IPR002885">
    <property type="entry name" value="PPR_rpt"/>
</dbReference>
<evidence type="ECO:0000259" key="2">
    <source>
        <dbReference type="Pfam" id="PF14432"/>
    </source>
</evidence>
<dbReference type="EMBL" id="JAINDJ010000004">
    <property type="protein sequence ID" value="KAG9448462.1"/>
    <property type="molecule type" value="Genomic_DNA"/>
</dbReference>
<dbReference type="NCBIfam" id="TIGR00756">
    <property type="entry name" value="PPR"/>
    <property type="match status" value="2"/>
</dbReference>
<dbReference type="Pfam" id="PF20431">
    <property type="entry name" value="E_motif"/>
    <property type="match status" value="1"/>
</dbReference>
<dbReference type="InterPro" id="IPR046960">
    <property type="entry name" value="PPR_At4g14850-like_plant"/>
</dbReference>
<comment type="caution">
    <text evidence="3">The sequence shown here is derived from an EMBL/GenBank/DDBJ whole genome shotgun (WGS) entry which is preliminary data.</text>
</comment>
<keyword evidence="1" id="KW-0677">Repeat</keyword>
<dbReference type="AlphaFoldDB" id="A0AAV7EI06"/>
<feature type="domain" description="DYW" evidence="2">
    <location>
        <begin position="176"/>
        <end position="268"/>
    </location>
</feature>
<dbReference type="PANTHER" id="PTHR47926">
    <property type="entry name" value="PENTATRICOPEPTIDE REPEAT-CONTAINING PROTEIN"/>
    <property type="match status" value="1"/>
</dbReference>
<keyword evidence="4" id="KW-1185">Reference proteome</keyword>
<protein>
    <recommendedName>
        <fullName evidence="2">DYW domain-containing protein</fullName>
    </recommendedName>
</protein>
<dbReference type="PANTHER" id="PTHR47926:SF466">
    <property type="entry name" value="(WILD MALAYSIAN BANANA) HYPOTHETICAL PROTEIN"/>
    <property type="match status" value="1"/>
</dbReference>
<evidence type="ECO:0000256" key="1">
    <source>
        <dbReference type="ARBA" id="ARBA00022737"/>
    </source>
</evidence>
<dbReference type="Pfam" id="PF01535">
    <property type="entry name" value="PPR"/>
    <property type="match status" value="2"/>
</dbReference>
<reference evidence="3 4" key="1">
    <citation type="submission" date="2021-07" db="EMBL/GenBank/DDBJ databases">
        <title>The Aristolochia fimbriata genome: insights into angiosperm evolution, floral development and chemical biosynthesis.</title>
        <authorList>
            <person name="Jiao Y."/>
        </authorList>
    </citation>
    <scope>NUCLEOTIDE SEQUENCE [LARGE SCALE GENOMIC DNA]</scope>
    <source>
        <strain evidence="3">IBCAS-2021</strain>
        <tissue evidence="3">Leaf</tissue>
    </source>
</reference>
<dbReference type="Proteomes" id="UP000825729">
    <property type="component" value="Unassembled WGS sequence"/>
</dbReference>
<gene>
    <name evidence="3" type="ORF">H6P81_008427</name>
</gene>
<dbReference type="Pfam" id="PF14432">
    <property type="entry name" value="DYW_deaminase"/>
    <property type="match status" value="1"/>
</dbReference>
<sequence>MAVLCGCSHGGLVDKGLDIFTSMVHEKDVQPTDLHYGCVVDLLGRAGQLEKALEFIKQMPLEPTASIWSALLGACRAHANVPIGEYVAQKLFMIEPESATNYVILSNIYAASGRWQDVVNVRRLMEEKIVLKEPGRSWINLDRLVHTFRAGDALHPRKEEIFEKLREISNKIKEVGYVPDLSCVLHDVDDEQKESILLSHSEKLAIGIGIIGSPQGLPIQVVKNLRICVDCHNFAKFVSKICGRDIYLRDSKRFHHVVGGVCSCGDYWARDYHSKKDVREESQDGSGPCYPRIRWNDLN</sequence>
<accession>A0AAV7EI06</accession>
<evidence type="ECO:0000313" key="4">
    <source>
        <dbReference type="Proteomes" id="UP000825729"/>
    </source>
</evidence>
<dbReference type="GO" id="GO:0009451">
    <property type="term" value="P:RNA modification"/>
    <property type="evidence" value="ECO:0007669"/>
    <property type="project" value="InterPro"/>
</dbReference>
<dbReference type="InterPro" id="IPR032867">
    <property type="entry name" value="DYW_dom"/>
</dbReference>
<proteinExistence type="predicted"/>
<dbReference type="GO" id="GO:0008270">
    <property type="term" value="F:zinc ion binding"/>
    <property type="evidence" value="ECO:0007669"/>
    <property type="project" value="InterPro"/>
</dbReference>